<feature type="domain" description="Response regulatory" evidence="3">
    <location>
        <begin position="4"/>
        <end position="123"/>
    </location>
</feature>
<evidence type="ECO:0000313" key="4">
    <source>
        <dbReference type="EMBL" id="AFZ16926.1"/>
    </source>
</evidence>
<gene>
    <name evidence="4" type="ORF">Mic7113_1032</name>
</gene>
<organism evidence="4 5">
    <name type="scientific">Allocoleopsis franciscana PCC 7113</name>
    <dbReference type="NCBI Taxonomy" id="1173027"/>
    <lineage>
        <taxon>Bacteria</taxon>
        <taxon>Bacillati</taxon>
        <taxon>Cyanobacteriota</taxon>
        <taxon>Cyanophyceae</taxon>
        <taxon>Coleofasciculales</taxon>
        <taxon>Coleofasciculaceae</taxon>
        <taxon>Allocoleopsis</taxon>
        <taxon>Allocoleopsis franciscana</taxon>
    </lineage>
</organism>
<dbReference type="SMART" id="SM00448">
    <property type="entry name" value="REC"/>
    <property type="match status" value="1"/>
</dbReference>
<dbReference type="Pfam" id="PF00072">
    <property type="entry name" value="Response_reg"/>
    <property type="match status" value="1"/>
</dbReference>
<accession>K9WAS9</accession>
<proteinExistence type="predicted"/>
<dbReference type="GO" id="GO:0016791">
    <property type="term" value="F:phosphatase activity"/>
    <property type="evidence" value="ECO:0007669"/>
    <property type="project" value="TreeGrafter"/>
</dbReference>
<dbReference type="InterPro" id="IPR001789">
    <property type="entry name" value="Sig_transdc_resp-reg_receiver"/>
</dbReference>
<dbReference type="Pfam" id="PF07228">
    <property type="entry name" value="SpoIIE"/>
    <property type="match status" value="1"/>
</dbReference>
<dbReference type="SMART" id="SM00331">
    <property type="entry name" value="PP2C_SIG"/>
    <property type="match status" value="1"/>
</dbReference>
<dbReference type="Gene3D" id="3.40.50.2300">
    <property type="match status" value="1"/>
</dbReference>
<sequence length="394" mass="44753">MAAKILVVDDEPDLELLIRQKFRKKIRQQELQFIFAHNGVEALLKIQAEPDIDIVLTDINMPEMDGLTLLTKLNEQNSIIKAIIISAYGDIENIRIAMNRGAFDFLTKPIDFQDLEITTNKTLQYVQQMKQALEQERYLQRLETENLRLSTELDIARRLQQMLLPTKEELSQMSELEIAGFMKPAKEVGGDYYDVLQHAGKVKIGIGDITGHGLESGVLMLMVQTAVRTLVTHQETDSVKFLNTINRTIYDNLQRMRCDKNLTLALVDYYKGVLTLSGQHEQMIVVRSSGSLEQIDTIDLGFPIGLTEDISDFVAEARVQLNPGDVVVLYTDGITEAEDIHGVQYGLDRLCDVVKKYWQSSADDIRQAVIDELQQHIGEQKVYDDITLLVLKQK</sequence>
<dbReference type="AlphaFoldDB" id="K9WAS9"/>
<dbReference type="PANTHER" id="PTHR43156:SF2">
    <property type="entry name" value="STAGE II SPORULATION PROTEIN E"/>
    <property type="match status" value="1"/>
</dbReference>
<keyword evidence="2" id="KW-0597">Phosphoprotein</keyword>
<keyword evidence="1" id="KW-0378">Hydrolase</keyword>
<dbReference type="InterPro" id="IPR036457">
    <property type="entry name" value="PPM-type-like_dom_sf"/>
</dbReference>
<dbReference type="eggNOG" id="COG2204">
    <property type="taxonomic scope" value="Bacteria"/>
</dbReference>
<reference evidence="4 5" key="1">
    <citation type="submission" date="2012-06" db="EMBL/GenBank/DDBJ databases">
        <title>Finished chromosome of genome of Microcoleus sp. PCC 7113.</title>
        <authorList>
            <consortium name="US DOE Joint Genome Institute"/>
            <person name="Gugger M."/>
            <person name="Coursin T."/>
            <person name="Rippka R."/>
            <person name="Tandeau De Marsac N."/>
            <person name="Huntemann M."/>
            <person name="Wei C.-L."/>
            <person name="Han J."/>
            <person name="Detter J.C."/>
            <person name="Han C."/>
            <person name="Tapia R."/>
            <person name="Chen A."/>
            <person name="Kyrpides N."/>
            <person name="Mavromatis K."/>
            <person name="Markowitz V."/>
            <person name="Szeto E."/>
            <person name="Ivanova N."/>
            <person name="Pagani I."/>
            <person name="Pati A."/>
            <person name="Goodwin L."/>
            <person name="Nordberg H.P."/>
            <person name="Cantor M.N."/>
            <person name="Hua S.X."/>
            <person name="Woyke T."/>
            <person name="Kerfeld C.A."/>
        </authorList>
    </citation>
    <scope>NUCLEOTIDE SEQUENCE [LARGE SCALE GENOMIC DNA]</scope>
    <source>
        <strain evidence="4 5">PCC 7113</strain>
    </source>
</reference>
<evidence type="ECO:0000313" key="5">
    <source>
        <dbReference type="Proteomes" id="UP000010471"/>
    </source>
</evidence>
<evidence type="ECO:0000256" key="2">
    <source>
        <dbReference type="PROSITE-ProRule" id="PRU00169"/>
    </source>
</evidence>
<dbReference type="InterPro" id="IPR052016">
    <property type="entry name" value="Bact_Sigma-Reg"/>
</dbReference>
<dbReference type="OrthoDB" id="9802500at2"/>
<dbReference type="SUPFAM" id="SSF81606">
    <property type="entry name" value="PP2C-like"/>
    <property type="match status" value="1"/>
</dbReference>
<dbReference type="STRING" id="1173027.Mic7113_1032"/>
<evidence type="ECO:0000256" key="1">
    <source>
        <dbReference type="ARBA" id="ARBA00022801"/>
    </source>
</evidence>
<dbReference type="PROSITE" id="PS50110">
    <property type="entry name" value="RESPONSE_REGULATORY"/>
    <property type="match status" value="1"/>
</dbReference>
<dbReference type="Gene3D" id="3.60.40.10">
    <property type="entry name" value="PPM-type phosphatase domain"/>
    <property type="match status" value="1"/>
</dbReference>
<name>K9WAS9_9CYAN</name>
<keyword evidence="5" id="KW-1185">Reference proteome</keyword>
<dbReference type="KEGG" id="mic:Mic7113_1032"/>
<dbReference type="SUPFAM" id="SSF52172">
    <property type="entry name" value="CheY-like"/>
    <property type="match status" value="1"/>
</dbReference>
<dbReference type="InterPro" id="IPR001932">
    <property type="entry name" value="PPM-type_phosphatase-like_dom"/>
</dbReference>
<dbReference type="InterPro" id="IPR011006">
    <property type="entry name" value="CheY-like_superfamily"/>
</dbReference>
<dbReference type="PATRIC" id="fig|1173027.3.peg.1136"/>
<dbReference type="Proteomes" id="UP000010471">
    <property type="component" value="Chromosome"/>
</dbReference>
<dbReference type="PANTHER" id="PTHR43156">
    <property type="entry name" value="STAGE II SPORULATION PROTEIN E-RELATED"/>
    <property type="match status" value="1"/>
</dbReference>
<evidence type="ECO:0000259" key="3">
    <source>
        <dbReference type="PROSITE" id="PS50110"/>
    </source>
</evidence>
<dbReference type="eggNOG" id="COG2208">
    <property type="taxonomic scope" value="Bacteria"/>
</dbReference>
<dbReference type="GO" id="GO:0000160">
    <property type="term" value="P:phosphorelay signal transduction system"/>
    <property type="evidence" value="ECO:0007669"/>
    <property type="project" value="InterPro"/>
</dbReference>
<protein>
    <submittedName>
        <fullName evidence="4">Serine phosphatase RsbU, regulator of sigma subunit</fullName>
    </submittedName>
</protein>
<feature type="modified residue" description="4-aspartylphosphate" evidence="2">
    <location>
        <position position="58"/>
    </location>
</feature>
<dbReference type="EMBL" id="CP003630">
    <property type="protein sequence ID" value="AFZ16926.1"/>
    <property type="molecule type" value="Genomic_DNA"/>
</dbReference>
<dbReference type="RefSeq" id="WP_015181086.1">
    <property type="nucleotide sequence ID" value="NC_019738.1"/>
</dbReference>
<dbReference type="HOGENOM" id="CLU_000445_43_7_3"/>